<comment type="caution">
    <text evidence="1">The sequence shown here is derived from an EMBL/GenBank/DDBJ whole genome shotgun (WGS) entry which is preliminary data.</text>
</comment>
<evidence type="ECO:0000313" key="2">
    <source>
        <dbReference type="Proteomes" id="UP000266262"/>
    </source>
</evidence>
<name>A0ABX9MDI8_9FIRM</name>
<evidence type="ECO:0000313" key="1">
    <source>
        <dbReference type="EMBL" id="RID94935.1"/>
    </source>
</evidence>
<evidence type="ECO:0008006" key="3">
    <source>
        <dbReference type="Google" id="ProtNLM"/>
    </source>
</evidence>
<dbReference type="Proteomes" id="UP000266262">
    <property type="component" value="Unassembled WGS sequence"/>
</dbReference>
<reference evidence="1 2" key="1">
    <citation type="submission" date="2018-08" db="EMBL/GenBank/DDBJ databases">
        <title>Draft genome sequence of Dialister pneumosintes KCOM 1685.</title>
        <authorList>
            <person name="Kook J.-K."/>
            <person name="Park S.-N."/>
            <person name="Lim Y.K."/>
        </authorList>
    </citation>
    <scope>NUCLEOTIDE SEQUENCE [LARGE SCALE GENOMIC DNA]</scope>
    <source>
        <strain evidence="1 2">KCOM 1685</strain>
    </source>
</reference>
<organism evidence="1 2">
    <name type="scientific">Dialister pneumosintes</name>
    <dbReference type="NCBI Taxonomy" id="39950"/>
    <lineage>
        <taxon>Bacteria</taxon>
        <taxon>Bacillati</taxon>
        <taxon>Bacillota</taxon>
        <taxon>Negativicutes</taxon>
        <taxon>Veillonellales</taxon>
        <taxon>Veillonellaceae</taxon>
        <taxon>Dialister</taxon>
    </lineage>
</organism>
<gene>
    <name evidence="1" type="ORF">DX915_05560</name>
</gene>
<sequence>MEENWESFIESILLAGERIGSFSIAKKTGTIYILFQRGEFAYLPIRIADHRTIFFLRIEPLIWDKI</sequence>
<protein>
    <recommendedName>
        <fullName evidence="3">Transcriptional regulator</fullName>
    </recommendedName>
</protein>
<proteinExistence type="predicted"/>
<accession>A0ABX9MDI8</accession>
<dbReference type="RefSeq" id="WP_119056650.1">
    <property type="nucleotide sequence ID" value="NZ_QWKU01000001.1"/>
</dbReference>
<dbReference type="EMBL" id="QWKU01000001">
    <property type="protein sequence ID" value="RID94935.1"/>
    <property type="molecule type" value="Genomic_DNA"/>
</dbReference>
<keyword evidence="2" id="KW-1185">Reference proteome</keyword>